<evidence type="ECO:0000256" key="1">
    <source>
        <dbReference type="ARBA" id="ARBA00005083"/>
    </source>
</evidence>
<sequence length="431" mass="47822">MNTFHRWSNWAGTQHASPARIYNPTSITNLQAIIKEAESKNKKIRCAESGHSWSSSSVVNDDGFLLNMKQMEKIYPPQLNGDVWTVEIETGVMLSDLDDFLRHHDPPLAVSSNTVIETTRYGGVISLGCHGAALAARTMPDIVTEVKIVDSSGTLQIFSKENNANEFSAATANLGLLGIIYSYTLTVEPMFKLLMSESHPPLSEYFGDPDICGPKLRAMALITESSLARGVRNIFSNLETEFGNTLFQYMAANPAATPFMDYLLYWINKGESENVLYAPEAIHYQAGIDNIPCLATEMAFKVDEGFKNVVKAGNYVVDQVYELAHQGKFPLNLALEMRFVKSSSMVVSNAYDDDPEAICCMIEIVSGAGTPGFEDFSGRAHWAKMWEHVPEIVPHIRRTAGKRLDQFEAVRKKYDSNGMFMTDTFAAVLGH</sequence>
<accession>A0A9P6J5G1</accession>
<dbReference type="AlphaFoldDB" id="A0A9P6J5G1"/>
<dbReference type="Pfam" id="PF04030">
    <property type="entry name" value="ALO"/>
    <property type="match status" value="1"/>
</dbReference>
<dbReference type="InterPro" id="IPR010031">
    <property type="entry name" value="FAD_lactone_oxidase-like"/>
</dbReference>
<evidence type="ECO:0000256" key="2">
    <source>
        <dbReference type="ARBA" id="ARBA00013136"/>
    </source>
</evidence>
<dbReference type="PANTHER" id="PTHR43762:SF1">
    <property type="entry name" value="D-ARABINONO-1,4-LACTONE OXIDASE"/>
    <property type="match status" value="1"/>
</dbReference>
<dbReference type="PIRSF" id="PIRSF000136">
    <property type="entry name" value="LGO_GLO"/>
    <property type="match status" value="1"/>
</dbReference>
<dbReference type="InterPro" id="IPR016169">
    <property type="entry name" value="FAD-bd_PCMH_sub2"/>
</dbReference>
<proteinExistence type="predicted"/>
<comment type="pathway">
    <text evidence="1">Cofactor biosynthesis; D-erythroascorbate biosynthesis; dehydro-D-arabinono-1,4-lactone from D-arabinose: step 2/2.</text>
</comment>
<reference evidence="6" key="1">
    <citation type="journal article" date="2020" name="Fungal Divers.">
        <title>Resolving the Mortierellaceae phylogeny through synthesis of multi-gene phylogenetics and phylogenomics.</title>
        <authorList>
            <person name="Vandepol N."/>
            <person name="Liber J."/>
            <person name="Desiro A."/>
            <person name="Na H."/>
            <person name="Kennedy M."/>
            <person name="Barry K."/>
            <person name="Grigoriev I.V."/>
            <person name="Miller A.N."/>
            <person name="O'Donnell K."/>
            <person name="Stajich J.E."/>
            <person name="Bonito G."/>
        </authorList>
    </citation>
    <scope>NUCLEOTIDE SEQUENCE</scope>
    <source>
        <strain evidence="6">CK1249</strain>
    </source>
</reference>
<dbReference type="Proteomes" id="UP000738359">
    <property type="component" value="Unassembled WGS sequence"/>
</dbReference>
<organism evidence="6 7">
    <name type="scientific">Mortierella alpina</name>
    <name type="common">Oleaginous fungus</name>
    <name type="synonym">Mortierella renispora</name>
    <dbReference type="NCBI Taxonomy" id="64518"/>
    <lineage>
        <taxon>Eukaryota</taxon>
        <taxon>Fungi</taxon>
        <taxon>Fungi incertae sedis</taxon>
        <taxon>Mucoromycota</taxon>
        <taxon>Mortierellomycotina</taxon>
        <taxon>Mortierellomycetes</taxon>
        <taxon>Mortierellales</taxon>
        <taxon>Mortierellaceae</taxon>
        <taxon>Mortierella</taxon>
    </lineage>
</organism>
<feature type="domain" description="FAD-binding PCMH-type" evidence="5">
    <location>
        <begin position="14"/>
        <end position="190"/>
    </location>
</feature>
<keyword evidence="7" id="KW-1185">Reference proteome</keyword>
<dbReference type="InterPro" id="IPR007173">
    <property type="entry name" value="ALO_C"/>
</dbReference>
<comment type="caution">
    <text evidence="6">The sequence shown here is derived from an EMBL/GenBank/DDBJ whole genome shotgun (WGS) entry which is preliminary data.</text>
</comment>
<dbReference type="PROSITE" id="PS51387">
    <property type="entry name" value="FAD_PCMH"/>
    <property type="match status" value="1"/>
</dbReference>
<dbReference type="SUPFAM" id="SSF56176">
    <property type="entry name" value="FAD-binding/transporter-associated domain-like"/>
    <property type="match status" value="1"/>
</dbReference>
<dbReference type="PANTHER" id="PTHR43762">
    <property type="entry name" value="L-GULONOLACTONE OXIDASE"/>
    <property type="match status" value="1"/>
</dbReference>
<gene>
    <name evidence="6" type="ORF">BGZ70_007628</name>
</gene>
<evidence type="ECO:0000313" key="6">
    <source>
        <dbReference type="EMBL" id="KAF9963102.1"/>
    </source>
</evidence>
<dbReference type="InterPro" id="IPR036318">
    <property type="entry name" value="FAD-bd_PCMH-like_sf"/>
</dbReference>
<dbReference type="GO" id="GO:0016020">
    <property type="term" value="C:membrane"/>
    <property type="evidence" value="ECO:0007669"/>
    <property type="project" value="InterPro"/>
</dbReference>
<name>A0A9P6J5G1_MORAP</name>
<evidence type="ECO:0000256" key="4">
    <source>
        <dbReference type="ARBA" id="ARBA00033418"/>
    </source>
</evidence>
<dbReference type="EC" id="1.1.3.37" evidence="2"/>
<dbReference type="InterPro" id="IPR016167">
    <property type="entry name" value="FAD-bd_PCMH_sub1"/>
</dbReference>
<evidence type="ECO:0000256" key="3">
    <source>
        <dbReference type="ARBA" id="ARBA00023002"/>
    </source>
</evidence>
<protein>
    <recommendedName>
        <fullName evidence="2">D-arabinono-1,4-lactone oxidase</fullName>
        <ecNumber evidence="2">1.1.3.37</ecNumber>
    </recommendedName>
    <alternativeName>
        <fullName evidence="4">L-galactono-gamma-lactone oxidase</fullName>
    </alternativeName>
</protein>
<dbReference type="InterPro" id="IPR006094">
    <property type="entry name" value="Oxid_FAD_bind_N"/>
</dbReference>
<dbReference type="EMBL" id="JAAAHY010000496">
    <property type="protein sequence ID" value="KAF9963102.1"/>
    <property type="molecule type" value="Genomic_DNA"/>
</dbReference>
<evidence type="ECO:0000313" key="7">
    <source>
        <dbReference type="Proteomes" id="UP000738359"/>
    </source>
</evidence>
<dbReference type="GO" id="GO:0071949">
    <property type="term" value="F:FAD binding"/>
    <property type="evidence" value="ECO:0007669"/>
    <property type="project" value="InterPro"/>
</dbReference>
<dbReference type="Pfam" id="PF01565">
    <property type="entry name" value="FAD_binding_4"/>
    <property type="match status" value="1"/>
</dbReference>
<dbReference type="OrthoDB" id="610608at2759"/>
<dbReference type="GO" id="GO:0003885">
    <property type="term" value="F:D-arabinono-1,4-lactone oxidase activity"/>
    <property type="evidence" value="ECO:0007669"/>
    <property type="project" value="UniProtKB-EC"/>
</dbReference>
<dbReference type="Gene3D" id="3.30.43.10">
    <property type="entry name" value="Uridine Diphospho-n-acetylenolpyruvylglucosamine Reductase, domain 2"/>
    <property type="match status" value="1"/>
</dbReference>
<evidence type="ECO:0000259" key="5">
    <source>
        <dbReference type="PROSITE" id="PS51387"/>
    </source>
</evidence>
<dbReference type="InterPro" id="IPR016166">
    <property type="entry name" value="FAD-bd_PCMH"/>
</dbReference>
<keyword evidence="3" id="KW-0560">Oxidoreductase</keyword>
<dbReference type="Gene3D" id="3.30.465.10">
    <property type="match status" value="1"/>
</dbReference>